<dbReference type="RefSeq" id="XP_070903855.1">
    <property type="nucleotide sequence ID" value="XM_071036525.1"/>
</dbReference>
<comment type="caution">
    <text evidence="2">The sequence shown here is derived from an EMBL/GenBank/DDBJ whole genome shotgun (WGS) entry which is preliminary data.</text>
</comment>
<proteinExistence type="predicted"/>
<protein>
    <submittedName>
        <fullName evidence="2">Uncharacterized protein</fullName>
    </submittedName>
</protein>
<reference evidence="2 3" key="1">
    <citation type="submission" date="2024-07" db="EMBL/GenBank/DDBJ databases">
        <title>Section-level genome sequencing and comparative genomics of Aspergillus sections Usti and Cavernicolus.</title>
        <authorList>
            <consortium name="Lawrence Berkeley National Laboratory"/>
            <person name="Nybo J.L."/>
            <person name="Vesth T.C."/>
            <person name="Theobald S."/>
            <person name="Frisvad J.C."/>
            <person name="Larsen T.O."/>
            <person name="Kjaerboelling I."/>
            <person name="Rothschild-Mancinelli K."/>
            <person name="Lyhne E.K."/>
            <person name="Kogle M.E."/>
            <person name="Barry K."/>
            <person name="Clum A."/>
            <person name="Na H."/>
            <person name="Ledsgaard L."/>
            <person name="Lin J."/>
            <person name="Lipzen A."/>
            <person name="Kuo A."/>
            <person name="Riley R."/>
            <person name="Mondo S."/>
            <person name="LaButti K."/>
            <person name="Haridas S."/>
            <person name="Pangalinan J."/>
            <person name="Salamov A.A."/>
            <person name="Simmons B.A."/>
            <person name="Magnuson J.K."/>
            <person name="Chen J."/>
            <person name="Drula E."/>
            <person name="Henrissat B."/>
            <person name="Wiebenga A."/>
            <person name="Lubbers R.J."/>
            <person name="Gomes A.C."/>
            <person name="Macurrencykelacurrency M.R."/>
            <person name="Stajich J."/>
            <person name="Grigoriev I.V."/>
            <person name="Mortensen U.H."/>
            <person name="De vries R.P."/>
            <person name="Baker S.E."/>
            <person name="Andersen M.R."/>
        </authorList>
    </citation>
    <scope>NUCLEOTIDE SEQUENCE [LARGE SCALE GENOMIC DNA]</scope>
    <source>
        <strain evidence="2 3">CBS 756.74</strain>
    </source>
</reference>
<evidence type="ECO:0000313" key="2">
    <source>
        <dbReference type="EMBL" id="KAL2858891.1"/>
    </source>
</evidence>
<dbReference type="EMBL" id="JBFXLR010000004">
    <property type="protein sequence ID" value="KAL2858891.1"/>
    <property type="molecule type" value="Genomic_DNA"/>
</dbReference>
<dbReference type="GeneID" id="98151689"/>
<name>A0ABR4L312_9EURO</name>
<evidence type="ECO:0000313" key="3">
    <source>
        <dbReference type="Proteomes" id="UP001610444"/>
    </source>
</evidence>
<dbReference type="Proteomes" id="UP001610444">
    <property type="component" value="Unassembled WGS sequence"/>
</dbReference>
<gene>
    <name evidence="2" type="ORF">BJX68DRAFT_143691</name>
</gene>
<evidence type="ECO:0000256" key="1">
    <source>
        <dbReference type="SAM" id="MobiDB-lite"/>
    </source>
</evidence>
<organism evidence="2 3">
    <name type="scientific">Aspergillus pseudodeflectus</name>
    <dbReference type="NCBI Taxonomy" id="176178"/>
    <lineage>
        <taxon>Eukaryota</taxon>
        <taxon>Fungi</taxon>
        <taxon>Dikarya</taxon>
        <taxon>Ascomycota</taxon>
        <taxon>Pezizomycotina</taxon>
        <taxon>Eurotiomycetes</taxon>
        <taxon>Eurotiomycetidae</taxon>
        <taxon>Eurotiales</taxon>
        <taxon>Aspergillaceae</taxon>
        <taxon>Aspergillus</taxon>
        <taxon>Aspergillus subgen. Nidulantes</taxon>
    </lineage>
</organism>
<accession>A0ABR4L312</accession>
<keyword evidence="3" id="KW-1185">Reference proteome</keyword>
<sequence>MTHAGELRFGIDSMLGCCAGDGVLAAWAGTQWEVPQIGDVTGRTGRTPREPHGIKIQLIQNSRPHSLLRLPFPCSHPFSPRKEKDSSNKYRGSPPIPNFLRRSVIYPSTPHHTPSTSSCFSASLWDSPVPKAIFLDTTAYTAAFSLLRHIVSPRRLRDTLNNIPPPPGPSNSSDRCAIFP</sequence>
<feature type="region of interest" description="Disordered" evidence="1">
    <location>
        <begin position="158"/>
        <end position="180"/>
    </location>
</feature>